<evidence type="ECO:0000259" key="2">
    <source>
        <dbReference type="Pfam" id="PF00582"/>
    </source>
</evidence>
<proteinExistence type="inferred from homology"/>
<dbReference type="InterPro" id="IPR014729">
    <property type="entry name" value="Rossmann-like_a/b/a_fold"/>
</dbReference>
<gene>
    <name evidence="3" type="ORF">GCM10010406_33910</name>
</gene>
<comment type="similarity">
    <text evidence="1">Belongs to the universal stress protein A family.</text>
</comment>
<dbReference type="PRINTS" id="PR01438">
    <property type="entry name" value="UNVRSLSTRESS"/>
</dbReference>
<feature type="domain" description="UspA" evidence="2">
    <location>
        <begin position="3"/>
        <end position="136"/>
    </location>
</feature>
<dbReference type="PANTHER" id="PTHR46553:SF3">
    <property type="entry name" value="ADENINE NUCLEOTIDE ALPHA HYDROLASES-LIKE SUPERFAMILY PROTEIN"/>
    <property type="match status" value="1"/>
</dbReference>
<evidence type="ECO:0000256" key="1">
    <source>
        <dbReference type="ARBA" id="ARBA00008791"/>
    </source>
</evidence>
<organism evidence="3 4">
    <name type="scientific">Streptomyces thermolineatus</name>
    <dbReference type="NCBI Taxonomy" id="44033"/>
    <lineage>
        <taxon>Bacteria</taxon>
        <taxon>Bacillati</taxon>
        <taxon>Actinomycetota</taxon>
        <taxon>Actinomycetes</taxon>
        <taxon>Kitasatosporales</taxon>
        <taxon>Streptomycetaceae</taxon>
        <taxon>Streptomyces</taxon>
    </lineage>
</organism>
<evidence type="ECO:0000313" key="3">
    <source>
        <dbReference type="EMBL" id="GAA2494986.1"/>
    </source>
</evidence>
<accession>A0ABP5ZH75</accession>
<name>A0ABP5ZH75_9ACTN</name>
<reference evidence="4" key="1">
    <citation type="journal article" date="2019" name="Int. J. Syst. Evol. Microbiol.">
        <title>The Global Catalogue of Microorganisms (GCM) 10K type strain sequencing project: providing services to taxonomists for standard genome sequencing and annotation.</title>
        <authorList>
            <consortium name="The Broad Institute Genomics Platform"/>
            <consortium name="The Broad Institute Genome Sequencing Center for Infectious Disease"/>
            <person name="Wu L."/>
            <person name="Ma J."/>
        </authorList>
    </citation>
    <scope>NUCLEOTIDE SEQUENCE [LARGE SCALE GENOMIC DNA]</scope>
    <source>
        <strain evidence="4">JCM 6307</strain>
    </source>
</reference>
<dbReference type="PANTHER" id="PTHR46553">
    <property type="entry name" value="ADENINE NUCLEOTIDE ALPHA HYDROLASES-LIKE SUPERFAMILY PROTEIN"/>
    <property type="match status" value="1"/>
</dbReference>
<dbReference type="Gene3D" id="3.40.50.620">
    <property type="entry name" value="HUPs"/>
    <property type="match status" value="2"/>
</dbReference>
<dbReference type="InterPro" id="IPR006016">
    <property type="entry name" value="UspA"/>
</dbReference>
<dbReference type="Pfam" id="PF00582">
    <property type="entry name" value="Usp"/>
    <property type="match status" value="2"/>
</dbReference>
<protein>
    <submittedName>
        <fullName evidence="3">Universal stress protein</fullName>
    </submittedName>
</protein>
<sequence>MPRPLTVGVDGSPESLAAAQWAAGEAVLRDLPLRLVNVWQWPPQIPVGAVGGGPSGIWVQETLLNTRADLEKRHRGLRVTTEQVSGVPVRVLSEAADESEVMVLGSTGMGAVSGFLLGSVSAGVLARAHRPVVLVRATARAAEEDGVPGGGAPVVVGLDVSHRCDPLIGFAVDESLRREVPLRAVHVWQPPPMLAYDPTTVDPRAVAQMEERVREDLHEVVRPWAEGHPELRLDESVVRGDRARGLLGAAADAGLVVVGRRIHRVPLGVRVGPVAHAVLHHSECPVAVVAHD</sequence>
<evidence type="ECO:0000313" key="4">
    <source>
        <dbReference type="Proteomes" id="UP001501358"/>
    </source>
</evidence>
<keyword evidence="4" id="KW-1185">Reference proteome</keyword>
<dbReference type="Proteomes" id="UP001501358">
    <property type="component" value="Unassembled WGS sequence"/>
</dbReference>
<comment type="caution">
    <text evidence="3">The sequence shown here is derived from an EMBL/GenBank/DDBJ whole genome shotgun (WGS) entry which is preliminary data.</text>
</comment>
<dbReference type="EMBL" id="BAAATA010000019">
    <property type="protein sequence ID" value="GAA2494986.1"/>
    <property type="molecule type" value="Genomic_DNA"/>
</dbReference>
<dbReference type="SUPFAM" id="SSF52402">
    <property type="entry name" value="Adenine nucleotide alpha hydrolases-like"/>
    <property type="match status" value="2"/>
</dbReference>
<dbReference type="RefSeq" id="WP_344384030.1">
    <property type="nucleotide sequence ID" value="NZ_BAAATA010000019.1"/>
</dbReference>
<dbReference type="InterPro" id="IPR006015">
    <property type="entry name" value="Universal_stress_UspA"/>
</dbReference>
<feature type="domain" description="UspA" evidence="2">
    <location>
        <begin position="154"/>
        <end position="289"/>
    </location>
</feature>